<evidence type="ECO:0000256" key="6">
    <source>
        <dbReference type="ARBA" id="ARBA00022842"/>
    </source>
</evidence>
<evidence type="ECO:0000256" key="2">
    <source>
        <dbReference type="ARBA" id="ARBA00022553"/>
    </source>
</evidence>
<keyword evidence="4" id="KW-0547">Nucleotide-binding</keyword>
<sequence>ADMRVAALKTSTLRLEQSSLTGEAMPVLKGTNPIFMDDCELQAKENMVFAGTTVVNGSCLCIVITTAMKTEIGKIQKQIHEASLEESDTPLKKKLDEFGSRLTTSIGIVCLVVWIINYKNFISWDIVDGWPSNIQFSFQ</sequence>
<dbReference type="SUPFAM" id="SSF81653">
    <property type="entry name" value="Calcium ATPase, transduction domain A"/>
    <property type="match status" value="1"/>
</dbReference>
<evidence type="ECO:0000313" key="12">
    <source>
        <dbReference type="EMBL" id="KAI5385320.1"/>
    </source>
</evidence>
<evidence type="ECO:0000256" key="5">
    <source>
        <dbReference type="ARBA" id="ARBA00022840"/>
    </source>
</evidence>
<feature type="transmembrane region" description="Helical" evidence="10">
    <location>
        <begin position="98"/>
        <end position="116"/>
    </location>
</feature>
<keyword evidence="9 10" id="KW-0472">Membrane</keyword>
<evidence type="ECO:0000259" key="11">
    <source>
        <dbReference type="Pfam" id="PF00122"/>
    </source>
</evidence>
<dbReference type="InterPro" id="IPR023298">
    <property type="entry name" value="ATPase_P-typ_TM_dom_sf"/>
</dbReference>
<dbReference type="AlphaFoldDB" id="A0A9D4VKA4"/>
<dbReference type="GO" id="GO:0005524">
    <property type="term" value="F:ATP binding"/>
    <property type="evidence" value="ECO:0007669"/>
    <property type="project" value="UniProtKB-KW"/>
</dbReference>
<dbReference type="PANTHER" id="PTHR42861">
    <property type="entry name" value="CALCIUM-TRANSPORTING ATPASE"/>
    <property type="match status" value="1"/>
</dbReference>
<evidence type="ECO:0000256" key="10">
    <source>
        <dbReference type="SAM" id="Phobius"/>
    </source>
</evidence>
<keyword evidence="3 10" id="KW-0812">Transmembrane</keyword>
<keyword evidence="6" id="KW-0460">Magnesium</keyword>
<dbReference type="SUPFAM" id="SSF81665">
    <property type="entry name" value="Calcium ATPase, transmembrane domain M"/>
    <property type="match status" value="1"/>
</dbReference>
<evidence type="ECO:0000256" key="4">
    <source>
        <dbReference type="ARBA" id="ARBA00022741"/>
    </source>
</evidence>
<dbReference type="GO" id="GO:0012505">
    <property type="term" value="C:endomembrane system"/>
    <property type="evidence" value="ECO:0007669"/>
    <property type="project" value="UniProtKB-SubCell"/>
</dbReference>
<dbReference type="Gene3D" id="1.20.1110.10">
    <property type="entry name" value="Calcium-transporting ATPase, transmembrane domain"/>
    <property type="match status" value="1"/>
</dbReference>
<dbReference type="EMBL" id="JAMSHJ010000007">
    <property type="protein sequence ID" value="KAI5385320.1"/>
    <property type="molecule type" value="Genomic_DNA"/>
</dbReference>
<dbReference type="Proteomes" id="UP001058974">
    <property type="component" value="Chromosome 7"/>
</dbReference>
<evidence type="ECO:0000256" key="3">
    <source>
        <dbReference type="ARBA" id="ARBA00022692"/>
    </source>
</evidence>
<reference evidence="12 13" key="1">
    <citation type="journal article" date="2022" name="Nat. Genet.">
        <title>Improved pea reference genome and pan-genome highlight genomic features and evolutionary characteristics.</title>
        <authorList>
            <person name="Yang T."/>
            <person name="Liu R."/>
            <person name="Luo Y."/>
            <person name="Hu S."/>
            <person name="Wang D."/>
            <person name="Wang C."/>
            <person name="Pandey M.K."/>
            <person name="Ge S."/>
            <person name="Xu Q."/>
            <person name="Li N."/>
            <person name="Li G."/>
            <person name="Huang Y."/>
            <person name="Saxena R.K."/>
            <person name="Ji Y."/>
            <person name="Li M."/>
            <person name="Yan X."/>
            <person name="He Y."/>
            <person name="Liu Y."/>
            <person name="Wang X."/>
            <person name="Xiang C."/>
            <person name="Varshney R.K."/>
            <person name="Ding H."/>
            <person name="Gao S."/>
            <person name="Zong X."/>
        </authorList>
    </citation>
    <scope>NUCLEOTIDE SEQUENCE [LARGE SCALE GENOMIC DNA]</scope>
    <source>
        <strain evidence="12 13">cv. Zhongwan 6</strain>
    </source>
</reference>
<keyword evidence="7" id="KW-1278">Translocase</keyword>
<organism evidence="12 13">
    <name type="scientific">Pisum sativum</name>
    <name type="common">Garden pea</name>
    <name type="synonym">Lathyrus oleraceus</name>
    <dbReference type="NCBI Taxonomy" id="3888"/>
    <lineage>
        <taxon>Eukaryota</taxon>
        <taxon>Viridiplantae</taxon>
        <taxon>Streptophyta</taxon>
        <taxon>Embryophyta</taxon>
        <taxon>Tracheophyta</taxon>
        <taxon>Spermatophyta</taxon>
        <taxon>Magnoliopsida</taxon>
        <taxon>eudicotyledons</taxon>
        <taxon>Gunneridae</taxon>
        <taxon>Pentapetalae</taxon>
        <taxon>rosids</taxon>
        <taxon>fabids</taxon>
        <taxon>Fabales</taxon>
        <taxon>Fabaceae</taxon>
        <taxon>Papilionoideae</taxon>
        <taxon>50 kb inversion clade</taxon>
        <taxon>NPAAA clade</taxon>
        <taxon>Hologalegina</taxon>
        <taxon>IRL clade</taxon>
        <taxon>Fabeae</taxon>
        <taxon>Lathyrus</taxon>
    </lineage>
</organism>
<comment type="caution">
    <text evidence="12">The sequence shown here is derived from an EMBL/GenBank/DDBJ whole genome shotgun (WGS) entry which is preliminary data.</text>
</comment>
<dbReference type="InterPro" id="IPR059000">
    <property type="entry name" value="ATPase_P-type_domA"/>
</dbReference>
<comment type="subcellular location">
    <subcellularLocation>
        <location evidence="1">Endomembrane system</location>
        <topology evidence="1">Multi-pass membrane protein</topology>
    </subcellularLocation>
</comment>
<evidence type="ECO:0000256" key="7">
    <source>
        <dbReference type="ARBA" id="ARBA00022967"/>
    </source>
</evidence>
<keyword evidence="13" id="KW-1185">Reference proteome</keyword>
<evidence type="ECO:0000256" key="8">
    <source>
        <dbReference type="ARBA" id="ARBA00022989"/>
    </source>
</evidence>
<evidence type="ECO:0000313" key="13">
    <source>
        <dbReference type="Proteomes" id="UP001058974"/>
    </source>
</evidence>
<dbReference type="Pfam" id="PF00122">
    <property type="entry name" value="E1-E2_ATPase"/>
    <property type="match status" value="1"/>
</dbReference>
<feature type="non-terminal residue" evidence="12">
    <location>
        <position position="139"/>
    </location>
</feature>
<dbReference type="Gene3D" id="2.70.150.10">
    <property type="entry name" value="Calcium-transporting ATPase, cytoplasmic transduction domain A"/>
    <property type="match status" value="1"/>
</dbReference>
<evidence type="ECO:0000256" key="1">
    <source>
        <dbReference type="ARBA" id="ARBA00004127"/>
    </source>
</evidence>
<gene>
    <name evidence="12" type="ORF">KIW84_072063</name>
</gene>
<keyword evidence="2" id="KW-0597">Phosphoprotein</keyword>
<dbReference type="FunFam" id="2.70.150.10:FF:000160">
    <property type="entry name" value="Sarcoplasmic/endoplasmic reticulum calcium ATPase 1"/>
    <property type="match status" value="1"/>
</dbReference>
<feature type="domain" description="P-type ATPase A" evidence="11">
    <location>
        <begin position="9"/>
        <end position="79"/>
    </location>
</feature>
<name>A0A9D4VKA4_PEA</name>
<protein>
    <recommendedName>
        <fullName evidence="11">P-type ATPase A domain-containing protein</fullName>
    </recommendedName>
</protein>
<evidence type="ECO:0000256" key="9">
    <source>
        <dbReference type="ARBA" id="ARBA00023136"/>
    </source>
</evidence>
<keyword evidence="5" id="KW-0067">ATP-binding</keyword>
<proteinExistence type="predicted"/>
<accession>A0A9D4VKA4</accession>
<keyword evidence="8 10" id="KW-1133">Transmembrane helix</keyword>
<dbReference type="Gramene" id="Psat07G0206300-T3">
    <property type="protein sequence ID" value="KAI5385320.1"/>
    <property type="gene ID" value="KIW84_072063"/>
</dbReference>
<dbReference type="InterPro" id="IPR008250">
    <property type="entry name" value="ATPase_P-typ_transduc_dom_A_sf"/>
</dbReference>
<feature type="non-terminal residue" evidence="12">
    <location>
        <position position="1"/>
    </location>
</feature>